<accession>A0AA96EM77</accession>
<reference evidence="1" key="1">
    <citation type="submission" date="2023-07" db="EMBL/GenBank/DDBJ databases">
        <authorList>
            <person name="Xia Y."/>
        </authorList>
    </citation>
    <scope>NUCLEOTIDE SEQUENCE</scope>
    <source>
        <strain evidence="1">F</strain>
    </source>
</reference>
<gene>
    <name evidence="1" type="ORF">MarFTMF_504</name>
</gene>
<sequence length="90" mass="10528">MLIWIIFAIFVLLVLFFLLKPKKRTETFSESIGKFIIPRTGTWLVSSDLETEIFVDGLSFGKRKTLIRKLEKGQVVSWERGTHIKFLRLV</sequence>
<evidence type="ECO:0000313" key="1">
    <source>
        <dbReference type="EMBL" id="WNL50020.1"/>
    </source>
</evidence>
<organism evidence="1">
    <name type="scientific">Marseillevirus sp</name>
    <dbReference type="NCBI Taxonomy" id="2809551"/>
    <lineage>
        <taxon>Viruses</taxon>
        <taxon>Varidnaviria</taxon>
        <taxon>Bamfordvirae</taxon>
        <taxon>Nucleocytoviricota</taxon>
        <taxon>Megaviricetes</taxon>
        <taxon>Pimascovirales</taxon>
        <taxon>Pimascovirales incertae sedis</taxon>
        <taxon>Marseilleviridae</taxon>
        <taxon>Marseillevirus</taxon>
    </lineage>
</organism>
<proteinExistence type="predicted"/>
<protein>
    <submittedName>
        <fullName evidence="1">Uncharacterized protein</fullName>
    </submittedName>
</protein>
<dbReference type="EMBL" id="OR343188">
    <property type="protein sequence ID" value="WNL50020.1"/>
    <property type="molecule type" value="Genomic_DNA"/>
</dbReference>
<name>A0AA96EM77_9VIRU</name>